<evidence type="ECO:0000259" key="1">
    <source>
        <dbReference type="Pfam" id="PF06094"/>
    </source>
</evidence>
<dbReference type="InterPro" id="IPR036568">
    <property type="entry name" value="GGCT-like_sf"/>
</dbReference>
<comment type="caution">
    <text evidence="2">The sequence shown here is derived from an EMBL/GenBank/DDBJ whole genome shotgun (WGS) entry which is preliminary data.</text>
</comment>
<dbReference type="EMBL" id="JAVHNR010000001">
    <property type="protein sequence ID" value="KAK6357327.1"/>
    <property type="molecule type" value="Genomic_DNA"/>
</dbReference>
<feature type="domain" description="Gamma-glutamylcyclotransferase AIG2-like" evidence="1">
    <location>
        <begin position="21"/>
        <end position="131"/>
    </location>
</feature>
<evidence type="ECO:0000313" key="2">
    <source>
        <dbReference type="EMBL" id="KAK6357327.1"/>
    </source>
</evidence>
<proteinExistence type="predicted"/>
<organism evidence="2 3">
    <name type="scientific">Orbilia javanica</name>
    <dbReference type="NCBI Taxonomy" id="47235"/>
    <lineage>
        <taxon>Eukaryota</taxon>
        <taxon>Fungi</taxon>
        <taxon>Dikarya</taxon>
        <taxon>Ascomycota</taxon>
        <taxon>Pezizomycotina</taxon>
        <taxon>Orbiliomycetes</taxon>
        <taxon>Orbiliales</taxon>
        <taxon>Orbiliaceae</taxon>
        <taxon>Orbilia</taxon>
    </lineage>
</organism>
<sequence length="143" mass="16096">MTNQSAQSTEALDSNFKPSLLFCYGIDKTPSFLKRILRLREDPILTPAEIIGYRLKLWGPHPALVSCEDSTPENPSIVKGVTYRVTTEAQLQRLKTYQGTNYIIEPLAIYEISSETGEKAEKQGGAFVWNSLPHLLRDWGNNP</sequence>
<dbReference type="Proteomes" id="UP001313282">
    <property type="component" value="Unassembled WGS sequence"/>
</dbReference>
<accession>A0AAN8RNE3</accession>
<protein>
    <recommendedName>
        <fullName evidence="1">Gamma-glutamylcyclotransferase AIG2-like domain-containing protein</fullName>
    </recommendedName>
</protein>
<dbReference type="Gene3D" id="3.10.490.10">
    <property type="entry name" value="Gamma-glutamyl cyclotransferase-like"/>
    <property type="match status" value="1"/>
</dbReference>
<name>A0AAN8RNE3_9PEZI</name>
<gene>
    <name evidence="2" type="ORF">TWF718_001640</name>
</gene>
<dbReference type="InterPro" id="IPR009288">
    <property type="entry name" value="AIG2-like_dom"/>
</dbReference>
<reference evidence="2 3" key="1">
    <citation type="submission" date="2019-10" db="EMBL/GenBank/DDBJ databases">
        <authorList>
            <person name="Palmer J.M."/>
        </authorList>
    </citation>
    <scope>NUCLEOTIDE SEQUENCE [LARGE SCALE GENOMIC DNA]</scope>
    <source>
        <strain evidence="2 3">TWF718</strain>
    </source>
</reference>
<keyword evidence="3" id="KW-1185">Reference proteome</keyword>
<dbReference type="Pfam" id="PF06094">
    <property type="entry name" value="GGACT"/>
    <property type="match status" value="1"/>
</dbReference>
<dbReference type="AlphaFoldDB" id="A0AAN8RNE3"/>
<dbReference type="SUPFAM" id="SSF110857">
    <property type="entry name" value="Gamma-glutamyl cyclotransferase-like"/>
    <property type="match status" value="1"/>
</dbReference>
<evidence type="ECO:0000313" key="3">
    <source>
        <dbReference type="Proteomes" id="UP001313282"/>
    </source>
</evidence>